<dbReference type="SUPFAM" id="SSF46689">
    <property type="entry name" value="Homeodomain-like"/>
    <property type="match status" value="1"/>
</dbReference>
<dbReference type="InterPro" id="IPR001647">
    <property type="entry name" value="HTH_TetR"/>
</dbReference>
<comment type="caution">
    <text evidence="4">The sequence shown here is derived from an EMBL/GenBank/DDBJ whole genome shotgun (WGS) entry which is preliminary data.</text>
</comment>
<dbReference type="Proteomes" id="UP000655420">
    <property type="component" value="Unassembled WGS sequence"/>
</dbReference>
<feature type="DNA-binding region" description="H-T-H motif" evidence="2">
    <location>
        <begin position="47"/>
        <end position="66"/>
    </location>
</feature>
<dbReference type="InterPro" id="IPR009057">
    <property type="entry name" value="Homeodomain-like_sf"/>
</dbReference>
<evidence type="ECO:0000256" key="2">
    <source>
        <dbReference type="PROSITE-ProRule" id="PRU00335"/>
    </source>
</evidence>
<dbReference type="PROSITE" id="PS50977">
    <property type="entry name" value="HTH_TETR_2"/>
    <property type="match status" value="1"/>
</dbReference>
<organism evidence="4 5">
    <name type="scientific">Thermohalobaculum xanthum</name>
    <dbReference type="NCBI Taxonomy" id="2753746"/>
    <lineage>
        <taxon>Bacteria</taxon>
        <taxon>Pseudomonadati</taxon>
        <taxon>Pseudomonadota</taxon>
        <taxon>Alphaproteobacteria</taxon>
        <taxon>Rhodobacterales</taxon>
        <taxon>Paracoccaceae</taxon>
        <taxon>Thermohalobaculum</taxon>
    </lineage>
</organism>
<feature type="domain" description="HTH tetR-type" evidence="3">
    <location>
        <begin position="24"/>
        <end position="84"/>
    </location>
</feature>
<keyword evidence="1 2" id="KW-0238">DNA-binding</keyword>
<proteinExistence type="predicted"/>
<dbReference type="Pfam" id="PF00440">
    <property type="entry name" value="TetR_N"/>
    <property type="match status" value="1"/>
</dbReference>
<gene>
    <name evidence="4" type="ORF">H0I76_10140</name>
</gene>
<reference evidence="4" key="1">
    <citation type="submission" date="2020-12" db="EMBL/GenBank/DDBJ databases">
        <title>Bacterial taxonomy.</title>
        <authorList>
            <person name="Pan X."/>
        </authorList>
    </citation>
    <scope>NUCLEOTIDE SEQUENCE</scope>
    <source>
        <strain evidence="4">M0105</strain>
    </source>
</reference>
<evidence type="ECO:0000313" key="5">
    <source>
        <dbReference type="Proteomes" id="UP000655420"/>
    </source>
</evidence>
<dbReference type="RefSeq" id="WP_200609758.1">
    <property type="nucleotide sequence ID" value="NZ_JAEHHL010000006.1"/>
</dbReference>
<evidence type="ECO:0000256" key="1">
    <source>
        <dbReference type="ARBA" id="ARBA00023125"/>
    </source>
</evidence>
<keyword evidence="5" id="KW-1185">Reference proteome</keyword>
<sequence>MSRRSDPVLHRDDPSKEPLVGHVKVTREDWLNVARAILVGDGVAEVKILPISERLGVSRSSFYWYFKNREDLLGALLEDWARRNTSTLVAHCGMPAATITGAVCNFFRCFLAPDLFDPGLDFAVREWARRDAAVREIIDRADKDRLAAVREMFARHGYDPFDADVRARILYFMQLGYHALEQAEPMAERLGRLEGYLEGFTGHAPAPGECDALRVFAKEEAGS</sequence>
<dbReference type="Gene3D" id="1.10.357.10">
    <property type="entry name" value="Tetracycline Repressor, domain 2"/>
    <property type="match status" value="1"/>
</dbReference>
<dbReference type="EMBL" id="JAEHHL010000006">
    <property type="protein sequence ID" value="MBK0399552.1"/>
    <property type="molecule type" value="Genomic_DNA"/>
</dbReference>
<accession>A0A8J7SFI1</accession>
<protein>
    <submittedName>
        <fullName evidence="4">TetR/AcrR family transcriptional regulator</fullName>
    </submittedName>
</protein>
<dbReference type="GO" id="GO:0003677">
    <property type="term" value="F:DNA binding"/>
    <property type="evidence" value="ECO:0007669"/>
    <property type="project" value="UniProtKB-UniRule"/>
</dbReference>
<dbReference type="AlphaFoldDB" id="A0A8J7SFI1"/>
<evidence type="ECO:0000259" key="3">
    <source>
        <dbReference type="PROSITE" id="PS50977"/>
    </source>
</evidence>
<evidence type="ECO:0000313" key="4">
    <source>
        <dbReference type="EMBL" id="MBK0399552.1"/>
    </source>
</evidence>
<name>A0A8J7SFI1_9RHOB</name>